<protein>
    <recommendedName>
        <fullName evidence="1">F-box domain-containing protein</fullName>
    </recommendedName>
</protein>
<evidence type="ECO:0000313" key="3">
    <source>
        <dbReference type="Proteomes" id="UP001521785"/>
    </source>
</evidence>
<evidence type="ECO:0000259" key="1">
    <source>
        <dbReference type="Pfam" id="PF13013"/>
    </source>
</evidence>
<evidence type="ECO:0000313" key="2">
    <source>
        <dbReference type="EMBL" id="KAL1610765.1"/>
    </source>
</evidence>
<keyword evidence="3" id="KW-1185">Reference proteome</keyword>
<dbReference type="InterPro" id="IPR001810">
    <property type="entry name" value="F-box_dom"/>
</dbReference>
<dbReference type="InterPro" id="IPR038883">
    <property type="entry name" value="AN11006-like"/>
</dbReference>
<dbReference type="Pfam" id="PF13013">
    <property type="entry name" value="F-box-like_2"/>
    <property type="match status" value="1"/>
</dbReference>
<reference evidence="2 3" key="1">
    <citation type="submission" date="2024-02" db="EMBL/GenBank/DDBJ databases">
        <title>De novo assembly and annotation of 12 fungi associated with fruit tree decline syndrome in Ontario, Canada.</title>
        <authorList>
            <person name="Sulman M."/>
            <person name="Ellouze W."/>
            <person name="Ilyukhin E."/>
        </authorList>
    </citation>
    <scope>NUCLEOTIDE SEQUENCE [LARGE SCALE GENOMIC DNA]</scope>
    <source>
        <strain evidence="2 3">M42-189</strain>
    </source>
</reference>
<dbReference type="EMBL" id="JAKJXO020000002">
    <property type="protein sequence ID" value="KAL1610765.1"/>
    <property type="molecule type" value="Genomic_DNA"/>
</dbReference>
<accession>A0ABR3S254</accession>
<comment type="caution">
    <text evidence="2">The sequence shown here is derived from an EMBL/GenBank/DDBJ whole genome shotgun (WGS) entry which is preliminary data.</text>
</comment>
<dbReference type="PANTHER" id="PTHR42085">
    <property type="entry name" value="F-BOX DOMAIN-CONTAINING PROTEIN"/>
    <property type="match status" value="1"/>
</dbReference>
<dbReference type="PANTHER" id="PTHR42085:SF2">
    <property type="entry name" value="F-BOX DOMAIN-CONTAINING PROTEIN"/>
    <property type="match status" value="1"/>
</dbReference>
<proteinExistence type="predicted"/>
<sequence length="440" mass="50524">MGITTRKEGMLVRRAIPSRMAYSNQQNRVSRFTFLDLPAEVRNQIYGYCILAPELEIVSVAQTAAKSYGDPTLLGRPKEFPEGPSFAEYWQEMPVDGSPVTRQSSWTVEPMELYRKFVINETLNPDISDSTAKTVDIPGGFHAFKASYVKSYRTPSISVNLFLANKQICREASTLFYEKNHFVFYTRWEDVHFAPMAFLWDHPGAYNSMRSLHITIPDPPNFINHGSTPQGENVVPSNGMWKTLIKHIRKMKLRHFGVTINFDITNRFFAVNPDYCFFSSAITYRWYEALFSISGLQSMRLLFDVNFQYTNPDMSSVSEGKETDIPAVMALAQKTKDRWLSGKGTYQDALLFITQNKGGDFGDIVKWQRLEFVSWVNAANPGLWVFPLHRLPPFLWQQDPSWDQLYDLTTQYQAEHYTPSGIQRLLGLSDDVAKDLIFLL</sequence>
<name>A0ABR3S254_9PLEO</name>
<organism evidence="2 3">
    <name type="scientific">Paraconiothyrium brasiliense</name>
    <dbReference type="NCBI Taxonomy" id="300254"/>
    <lineage>
        <taxon>Eukaryota</taxon>
        <taxon>Fungi</taxon>
        <taxon>Dikarya</taxon>
        <taxon>Ascomycota</taxon>
        <taxon>Pezizomycotina</taxon>
        <taxon>Dothideomycetes</taxon>
        <taxon>Pleosporomycetidae</taxon>
        <taxon>Pleosporales</taxon>
        <taxon>Massarineae</taxon>
        <taxon>Didymosphaeriaceae</taxon>
        <taxon>Paraconiothyrium</taxon>
    </lineage>
</organism>
<feature type="domain" description="F-box" evidence="1">
    <location>
        <begin position="21"/>
        <end position="181"/>
    </location>
</feature>
<dbReference type="Proteomes" id="UP001521785">
    <property type="component" value="Unassembled WGS sequence"/>
</dbReference>
<gene>
    <name evidence="2" type="ORF">SLS60_002435</name>
</gene>